<evidence type="ECO:0000313" key="2">
    <source>
        <dbReference type="EMBL" id="KAA1426904.1"/>
    </source>
</evidence>
<evidence type="ECO:0008006" key="4">
    <source>
        <dbReference type="Google" id="ProtNLM"/>
    </source>
</evidence>
<keyword evidence="3" id="KW-1185">Reference proteome</keyword>
<dbReference type="Proteomes" id="UP000324351">
    <property type="component" value="Unassembled WGS sequence"/>
</dbReference>
<sequence length="350" mass="38222">MEILLGVALVAVLIWAGVRISRNRIEPAHGRRPASQSSSASSGASLFESESPLRADIDRSVQRDFGRTPAAPELGRVGRKASADHMPPAPAGRGKEAWSPRTQQLEVAGEWYRVENLRTLFARHAKVSESGAEIRLPAVLVPDAGNPHDDKAVAVFVDGLHVGYMERADAKKYHLHISRLPGGELVVTSRQWLRASADETWARVTLSLPLPEHLQCPNPFGPDCVSLPPGSTIQVTKEEHYMEHLVGLLDRYGSDTVVAASLRSLTEERSRSSVDLVAVDIDGQQVGVLSTTQTANFIPLVRRAEAEGRQILCRASLRGNTLKADVALHARKAHELDETELQELFATRST</sequence>
<proteinExistence type="predicted"/>
<dbReference type="Gene3D" id="3.30.70.2330">
    <property type="match status" value="1"/>
</dbReference>
<feature type="compositionally biased region" description="Low complexity" evidence="1">
    <location>
        <begin position="34"/>
        <end position="50"/>
    </location>
</feature>
<organism evidence="2 3">
    <name type="scientific">Nocardioides antri</name>
    <dbReference type="NCBI Taxonomy" id="2607659"/>
    <lineage>
        <taxon>Bacteria</taxon>
        <taxon>Bacillati</taxon>
        <taxon>Actinomycetota</taxon>
        <taxon>Actinomycetes</taxon>
        <taxon>Propionibacteriales</taxon>
        <taxon>Nocardioidaceae</taxon>
        <taxon>Nocardioides</taxon>
    </lineage>
</organism>
<comment type="caution">
    <text evidence="2">The sequence shown here is derived from an EMBL/GenBank/DDBJ whole genome shotgun (WGS) entry which is preliminary data.</text>
</comment>
<name>A0A5B1M296_9ACTN</name>
<dbReference type="RefSeq" id="WP_149750731.1">
    <property type="nucleotide sequence ID" value="NZ_VUJW01000005.1"/>
</dbReference>
<evidence type="ECO:0000256" key="1">
    <source>
        <dbReference type="SAM" id="MobiDB-lite"/>
    </source>
</evidence>
<accession>A0A5B1M296</accession>
<evidence type="ECO:0000313" key="3">
    <source>
        <dbReference type="Proteomes" id="UP000324351"/>
    </source>
</evidence>
<feature type="compositionally biased region" description="Basic and acidic residues" evidence="1">
    <location>
        <begin position="51"/>
        <end position="66"/>
    </location>
</feature>
<reference evidence="2 3" key="1">
    <citation type="submission" date="2019-09" db="EMBL/GenBank/DDBJ databases">
        <title>Nocardioides panacisoli sp. nov., isolated from the soil of a ginseng field.</title>
        <authorList>
            <person name="Cho C."/>
        </authorList>
    </citation>
    <scope>NUCLEOTIDE SEQUENCE [LARGE SCALE GENOMIC DNA]</scope>
    <source>
        <strain evidence="2 3">BN140041</strain>
    </source>
</reference>
<protein>
    <recommendedName>
        <fullName evidence="4">HIRAN domain-containing protein</fullName>
    </recommendedName>
</protein>
<gene>
    <name evidence="2" type="ORF">F0U47_12035</name>
</gene>
<reference evidence="2 3" key="2">
    <citation type="submission" date="2019-09" db="EMBL/GenBank/DDBJ databases">
        <authorList>
            <person name="Jin C."/>
        </authorList>
    </citation>
    <scope>NUCLEOTIDE SEQUENCE [LARGE SCALE GENOMIC DNA]</scope>
    <source>
        <strain evidence="2 3">BN140041</strain>
    </source>
</reference>
<feature type="region of interest" description="Disordered" evidence="1">
    <location>
        <begin position="27"/>
        <end position="101"/>
    </location>
</feature>
<dbReference type="EMBL" id="VUJW01000005">
    <property type="protein sequence ID" value="KAA1426904.1"/>
    <property type="molecule type" value="Genomic_DNA"/>
</dbReference>
<dbReference type="AlphaFoldDB" id="A0A5B1M296"/>